<protein>
    <submittedName>
        <fullName evidence="2">Uncharacterized protein</fullName>
    </submittedName>
</protein>
<evidence type="ECO:0000313" key="2">
    <source>
        <dbReference type="EMBL" id="MBU3029728.1"/>
    </source>
</evidence>
<keyword evidence="3" id="KW-1185">Reference proteome</keyword>
<organism evidence="2 3">
    <name type="scientific">Paracoccus marinaquae</name>
    <dbReference type="NCBI Taxonomy" id="2841926"/>
    <lineage>
        <taxon>Bacteria</taxon>
        <taxon>Pseudomonadati</taxon>
        <taxon>Pseudomonadota</taxon>
        <taxon>Alphaproteobacteria</taxon>
        <taxon>Rhodobacterales</taxon>
        <taxon>Paracoccaceae</taxon>
        <taxon>Paracoccus</taxon>
    </lineage>
</organism>
<feature type="chain" id="PRO_5045049742" evidence="1">
    <location>
        <begin position="24"/>
        <end position="107"/>
    </location>
</feature>
<dbReference type="Proteomes" id="UP001166191">
    <property type="component" value="Unassembled WGS sequence"/>
</dbReference>
<accession>A0ABS6AGL9</accession>
<keyword evidence="1" id="KW-0732">Signal</keyword>
<dbReference type="EMBL" id="JAHKNG010000007">
    <property type="protein sequence ID" value="MBU3029728.1"/>
    <property type="molecule type" value="Genomic_DNA"/>
</dbReference>
<dbReference type="RefSeq" id="WP_216032412.1">
    <property type="nucleotide sequence ID" value="NZ_JAHKNG010000007.1"/>
</dbReference>
<evidence type="ECO:0000313" key="3">
    <source>
        <dbReference type="Proteomes" id="UP001166191"/>
    </source>
</evidence>
<proteinExistence type="predicted"/>
<feature type="signal peptide" evidence="1">
    <location>
        <begin position="1"/>
        <end position="23"/>
    </location>
</feature>
<reference evidence="2" key="1">
    <citation type="submission" date="2021-06" db="EMBL/GenBank/DDBJ databases">
        <title>Paracoccus bacterium XHP0099 sp. nov., isolated from the surface waters of the Yellow Sea.</title>
        <authorList>
            <person name="Xue H."/>
            <person name="Zhang D."/>
        </authorList>
    </citation>
    <scope>NUCLEOTIDE SEQUENCE</scope>
    <source>
        <strain evidence="2">XHP0099</strain>
    </source>
</reference>
<comment type="caution">
    <text evidence="2">The sequence shown here is derived from an EMBL/GenBank/DDBJ whole genome shotgun (WGS) entry which is preliminary data.</text>
</comment>
<sequence length="107" mass="11200">MTKYLAIAIFTGSLVIMSTLTNAQETEDSSESSAIDPVVLQLLLESLADNIEGNISAAERESGELAKLVRALTGISVLDIERFGICGGPNSELRKILGDSACGGKAE</sequence>
<gene>
    <name evidence="2" type="ORF">KNW02_06275</name>
</gene>
<evidence type="ECO:0000256" key="1">
    <source>
        <dbReference type="SAM" id="SignalP"/>
    </source>
</evidence>
<name>A0ABS6AGL9_9RHOB</name>